<sequence length="51" mass="6080">FLLCPQQKKSLDLPRTEHRSPVWELRSNPFSQTLHLNYGLNSKRRNSQTAW</sequence>
<reference evidence="1" key="1">
    <citation type="submission" date="2014-12" db="EMBL/GenBank/DDBJ databases">
        <title>Insight into the proteome of Arion vulgaris.</title>
        <authorList>
            <person name="Aradska J."/>
            <person name="Bulat T."/>
            <person name="Smidak R."/>
            <person name="Sarate P."/>
            <person name="Gangsoo J."/>
            <person name="Sialana F."/>
            <person name="Bilban M."/>
            <person name="Lubec G."/>
        </authorList>
    </citation>
    <scope>NUCLEOTIDE SEQUENCE</scope>
    <source>
        <tissue evidence="1">Skin</tissue>
    </source>
</reference>
<name>A0A0B7B651_9EUPU</name>
<feature type="non-terminal residue" evidence="1">
    <location>
        <position position="1"/>
    </location>
</feature>
<protein>
    <submittedName>
        <fullName evidence="1">Uncharacterized protein</fullName>
    </submittedName>
</protein>
<dbReference type="AlphaFoldDB" id="A0A0B7B651"/>
<organism evidence="1">
    <name type="scientific">Arion vulgaris</name>
    <dbReference type="NCBI Taxonomy" id="1028688"/>
    <lineage>
        <taxon>Eukaryota</taxon>
        <taxon>Metazoa</taxon>
        <taxon>Spiralia</taxon>
        <taxon>Lophotrochozoa</taxon>
        <taxon>Mollusca</taxon>
        <taxon>Gastropoda</taxon>
        <taxon>Heterobranchia</taxon>
        <taxon>Euthyneura</taxon>
        <taxon>Panpulmonata</taxon>
        <taxon>Eupulmonata</taxon>
        <taxon>Stylommatophora</taxon>
        <taxon>Helicina</taxon>
        <taxon>Arionoidea</taxon>
        <taxon>Arionidae</taxon>
        <taxon>Arion</taxon>
    </lineage>
</organism>
<proteinExistence type="predicted"/>
<gene>
    <name evidence="1" type="primary">ORF167276</name>
</gene>
<accession>A0A0B7B651</accession>
<dbReference type="EMBL" id="HACG01041964">
    <property type="protein sequence ID" value="CEK88829.1"/>
    <property type="molecule type" value="Transcribed_RNA"/>
</dbReference>
<evidence type="ECO:0000313" key="1">
    <source>
        <dbReference type="EMBL" id="CEK88829.1"/>
    </source>
</evidence>